<dbReference type="Pfam" id="PF20160">
    <property type="entry name" value="C-JID"/>
    <property type="match status" value="2"/>
</dbReference>
<dbReference type="Pfam" id="PF00931">
    <property type="entry name" value="NB-ARC"/>
    <property type="match status" value="1"/>
</dbReference>
<dbReference type="InterPro" id="IPR002182">
    <property type="entry name" value="NB-ARC"/>
</dbReference>
<dbReference type="Pfam" id="PF23282">
    <property type="entry name" value="WHD_ROQ1"/>
    <property type="match status" value="1"/>
</dbReference>
<dbReference type="InterPro" id="IPR042197">
    <property type="entry name" value="Apaf_helical"/>
</dbReference>
<accession>A0A8S9J7S6</accession>
<reference evidence="12" key="1">
    <citation type="submission" date="2019-12" db="EMBL/GenBank/DDBJ databases">
        <title>Genome sequencing and annotation of Brassica cretica.</title>
        <authorList>
            <person name="Studholme D.J."/>
            <person name="Sarris P.F."/>
        </authorList>
    </citation>
    <scope>NUCLEOTIDE SEQUENCE</scope>
    <source>
        <strain evidence="12">PFS-001/15</strain>
        <tissue evidence="12">Leaf</tissue>
    </source>
</reference>
<dbReference type="Gene3D" id="3.80.10.10">
    <property type="entry name" value="Ribonuclease Inhibitor"/>
    <property type="match status" value="5"/>
</dbReference>
<evidence type="ECO:0000256" key="3">
    <source>
        <dbReference type="ARBA" id="ARBA00022737"/>
    </source>
</evidence>
<sequence length="1465" mass="165368">MEPLLCLGSGEVRMIGIWGPPGIGKTTIARVAYNQLSNSFQLSVFMDDIKVKYSRLCSDDYSAKLQLQQQFMSQIIDHKDMVVSHLGVAPNRLKDKKVLVVLDGVDCSLQLDAMAKETWWFGPGSRIVITTQDQKLLRAHGINHIYKVDFPTNDEALQIFCMHSFGQKSPKEGFEELAREVTRLAGELPLGLRVMGSYFRRMSKQEWINSLPRLRTSLDTDIQSILKFSYDALDDEDKDLFLHIACFFIYEKIHKVEEYLAKKFVEVRQRLNVLAERSLITIDWGVIRMHSLLEKLGKEIVCKRSIHEPGQRQFLYDCREICELLTGDATGSKSVIGIKLDYYKIEEELEVSEKAFDGMSNLQFLQVTGYSAPLQLTRGLNYLSHKLRLLHWSHFPMPCFPCNVKLEFLVELIMIGSKLEKLWEGIKTLGSLKWVDLCDSVNLKELPDLSTATKLEKLYLRNCSSLVKLPSLPGNSMEELDIGGCSSLVEFPSFIGNAVNLLKLNLFSFPNLVELPSYVGNATNLEYLNLSDCSHLVKLLLSFGNLHKLQTLILKGCSKLENFPNNITLEFLNDLDLAGCSSLDLRGLSTVGNVVNLQTLNLSSLPQLLEVPSFIGNATNLEDLILSNCSNLVELPLFIGNLQKLKRLRLEGCSKLEVLPTNINLESLFELNLNDCSMLKRFPEISTNIRNLYLIGTAIQKVPPSIRSWPRLEELKMSYFENLKEFPHALERITCMCLTDTEIQEVRPWIKKISRLSVFVLKGCGKLVTLPAISESIRYMDASDCKSLEILECSFHNQYLTLNFANCFKLNQEARNLIIQKNCRYAVLPGGQVPPHFTQRATGGGPLTIKLNEKPLPKYMTFKACILLVNKVDHDACSEENSMEVDVIYQNSNKKLYPALAEHLYIFRVEAEVTSSELIFEFKLKRDAVWKIGECGLVRDAEEINVPYTHVLTDIAIEEPDPRGSAEMKRMLEFLVELIMHRSKLEKLWEGIKPLRTLKWMDLRDSVNLKELPDLSTATNLEKLNLRNCSSLIKLPSLTGNRLEVLDIGGCSSLVELPSFIGNVVNLRELDLNSFPNMLELPSYIGNATNLKKLDLSNCLDLVELPPSLGNLHKLQKLILKGCSKLEVLSININWETLDLLNLAGCSILDLSGCSTIRNAVNLRILNLSSLPKLLEVPSFIGNATNLEDLDLSNCSNLVKLPLLIGNLQKLKRLRLEGCSKLEVLPTNVNLESLGVLNLSECSMLKRFPEISTYINILDLRGTAIEQVPPSIRSWPRLNLEMSYFENLKDFPHALERIISLYLNGSSVDQENVSSKKIRPQGMPKVEVFVKFANCFKLNQEAKDIIIQTSENAVLPGGQVPAYFTHRAAGGGPLTIKLNEKPLPISMRFKACILLVSKGDDDACFKEKSTEVYVVYKNRGEELYPPLAQHLYTFPVEAEVTSSELLFEFKLNSDDVWKIGECGLV</sequence>
<feature type="domain" description="NB-ARC" evidence="8">
    <location>
        <begin position="9"/>
        <end position="167"/>
    </location>
</feature>
<dbReference type="GO" id="GO:0043531">
    <property type="term" value="F:ADP binding"/>
    <property type="evidence" value="ECO:0007669"/>
    <property type="project" value="InterPro"/>
</dbReference>
<evidence type="ECO:0000259" key="10">
    <source>
        <dbReference type="Pfam" id="PF23282"/>
    </source>
</evidence>
<evidence type="ECO:0000256" key="4">
    <source>
        <dbReference type="ARBA" id="ARBA00022801"/>
    </source>
</evidence>
<keyword evidence="3" id="KW-0677">Repeat</keyword>
<dbReference type="EMBL" id="QGKW02001660">
    <property type="protein sequence ID" value="KAF2577326.1"/>
    <property type="molecule type" value="Genomic_DNA"/>
</dbReference>
<dbReference type="PANTHER" id="PTHR11017:SF429">
    <property type="entry name" value="ADP-RIBOSYL CYCLASE_CYCLIC ADP-RIBOSE HYDROLASE"/>
    <property type="match status" value="1"/>
</dbReference>
<feature type="domain" description="Disease resistance R13L4/SHOC-2-like LRR" evidence="11">
    <location>
        <begin position="568"/>
        <end position="773"/>
    </location>
</feature>
<feature type="domain" description="C-JID" evidence="9">
    <location>
        <begin position="828"/>
        <end position="899"/>
    </location>
</feature>
<evidence type="ECO:0000256" key="7">
    <source>
        <dbReference type="ARBA" id="ARBA00047304"/>
    </source>
</evidence>
<evidence type="ECO:0000256" key="6">
    <source>
        <dbReference type="ARBA" id="ARBA00023027"/>
    </source>
</evidence>
<keyword evidence="5" id="KW-0611">Plant defense</keyword>
<evidence type="ECO:0000313" key="12">
    <source>
        <dbReference type="EMBL" id="KAF2577326.1"/>
    </source>
</evidence>
<evidence type="ECO:0000256" key="1">
    <source>
        <dbReference type="ARBA" id="ARBA00011982"/>
    </source>
</evidence>
<dbReference type="Pfam" id="PF07725">
    <property type="entry name" value="LRR_3"/>
    <property type="match status" value="2"/>
</dbReference>
<evidence type="ECO:0000256" key="2">
    <source>
        <dbReference type="ARBA" id="ARBA00022614"/>
    </source>
</evidence>
<keyword evidence="2" id="KW-0433">Leucine-rich repeat</keyword>
<comment type="catalytic activity">
    <reaction evidence="7">
        <text>NAD(+) + H2O = ADP-D-ribose + nicotinamide + H(+)</text>
        <dbReference type="Rhea" id="RHEA:16301"/>
        <dbReference type="ChEBI" id="CHEBI:15377"/>
        <dbReference type="ChEBI" id="CHEBI:15378"/>
        <dbReference type="ChEBI" id="CHEBI:17154"/>
        <dbReference type="ChEBI" id="CHEBI:57540"/>
        <dbReference type="ChEBI" id="CHEBI:57967"/>
        <dbReference type="EC" id="3.2.2.6"/>
    </reaction>
    <physiologicalReaction direction="left-to-right" evidence="7">
        <dbReference type="Rhea" id="RHEA:16302"/>
    </physiologicalReaction>
</comment>
<evidence type="ECO:0000256" key="5">
    <source>
        <dbReference type="ARBA" id="ARBA00022821"/>
    </source>
</evidence>
<dbReference type="FunFam" id="1.10.8.430:FF:000002">
    <property type="entry name" value="Disease resistance protein (TIR-NBS-LRR class)"/>
    <property type="match status" value="1"/>
</dbReference>
<gene>
    <name evidence="12" type="ORF">F2Q68_00000363</name>
</gene>
<organism evidence="12 13">
    <name type="scientific">Brassica cretica</name>
    <name type="common">Mustard</name>
    <dbReference type="NCBI Taxonomy" id="69181"/>
    <lineage>
        <taxon>Eukaryota</taxon>
        <taxon>Viridiplantae</taxon>
        <taxon>Streptophyta</taxon>
        <taxon>Embryophyta</taxon>
        <taxon>Tracheophyta</taxon>
        <taxon>Spermatophyta</taxon>
        <taxon>Magnoliopsida</taxon>
        <taxon>eudicotyledons</taxon>
        <taxon>Gunneridae</taxon>
        <taxon>Pentapetalae</taxon>
        <taxon>rosids</taxon>
        <taxon>malvids</taxon>
        <taxon>Brassicales</taxon>
        <taxon>Brassicaceae</taxon>
        <taxon>Brassiceae</taxon>
        <taxon>Brassica</taxon>
    </lineage>
</organism>
<dbReference type="GO" id="GO:0006952">
    <property type="term" value="P:defense response"/>
    <property type="evidence" value="ECO:0007669"/>
    <property type="project" value="UniProtKB-KW"/>
</dbReference>
<dbReference type="Gene3D" id="1.10.8.430">
    <property type="entry name" value="Helical domain of apoptotic protease-activating factors"/>
    <property type="match status" value="1"/>
</dbReference>
<dbReference type="EC" id="3.2.2.6" evidence="1"/>
<keyword evidence="6" id="KW-0520">NAD</keyword>
<dbReference type="InterPro" id="IPR027417">
    <property type="entry name" value="P-loop_NTPase"/>
</dbReference>
<dbReference type="SUPFAM" id="SSF52540">
    <property type="entry name" value="P-loop containing nucleoside triphosphate hydrolases"/>
    <property type="match status" value="1"/>
</dbReference>
<feature type="domain" description="Disease resistance protein Roq1-like winged-helix" evidence="10">
    <location>
        <begin position="235"/>
        <end position="305"/>
    </location>
</feature>
<dbReference type="InterPro" id="IPR032675">
    <property type="entry name" value="LRR_dom_sf"/>
</dbReference>
<dbReference type="PANTHER" id="PTHR11017">
    <property type="entry name" value="LEUCINE-RICH REPEAT-CONTAINING PROTEIN"/>
    <property type="match status" value="1"/>
</dbReference>
<dbReference type="FunFam" id="3.40.50.300:FF:001002">
    <property type="entry name" value="Disease resistance protein (TIR-NBS-LRR class)"/>
    <property type="match status" value="1"/>
</dbReference>
<comment type="caution">
    <text evidence="12">The sequence shown here is derived from an EMBL/GenBank/DDBJ whole genome shotgun (WGS) entry which is preliminary data.</text>
</comment>
<evidence type="ECO:0000259" key="11">
    <source>
        <dbReference type="Pfam" id="PF23598"/>
    </source>
</evidence>
<dbReference type="PRINTS" id="PR00364">
    <property type="entry name" value="DISEASERSIST"/>
</dbReference>
<dbReference type="GO" id="GO:0051707">
    <property type="term" value="P:response to other organism"/>
    <property type="evidence" value="ECO:0007669"/>
    <property type="project" value="UniProtKB-ARBA"/>
</dbReference>
<dbReference type="InterPro" id="IPR044974">
    <property type="entry name" value="Disease_R_plants"/>
</dbReference>
<dbReference type="InterPro" id="IPR058192">
    <property type="entry name" value="WHD_ROQ1-like"/>
</dbReference>
<protein>
    <recommendedName>
        <fullName evidence="1">ADP-ribosyl cyclase/cyclic ADP-ribose hydrolase</fullName>
        <ecNumber evidence="1">3.2.2.6</ecNumber>
    </recommendedName>
</protein>
<proteinExistence type="predicted"/>
<evidence type="ECO:0000259" key="9">
    <source>
        <dbReference type="Pfam" id="PF20160"/>
    </source>
</evidence>
<dbReference type="Proteomes" id="UP000712281">
    <property type="component" value="Unassembled WGS sequence"/>
</dbReference>
<dbReference type="SUPFAM" id="SSF46785">
    <property type="entry name" value="Winged helix' DNA-binding domain"/>
    <property type="match status" value="1"/>
</dbReference>
<dbReference type="InterPro" id="IPR045344">
    <property type="entry name" value="C-JID"/>
</dbReference>
<keyword evidence="4" id="KW-0378">Hydrolase</keyword>
<dbReference type="Pfam" id="PF23598">
    <property type="entry name" value="LRR_14"/>
    <property type="match status" value="1"/>
</dbReference>
<dbReference type="SUPFAM" id="SSF52047">
    <property type="entry name" value="RNI-like"/>
    <property type="match status" value="1"/>
</dbReference>
<dbReference type="FunFam" id="3.80.10.10:FF:000845">
    <property type="entry name" value="Disease resistance protein (TIR-NBS-LRR class)"/>
    <property type="match status" value="1"/>
</dbReference>
<dbReference type="Gene3D" id="3.40.50.300">
    <property type="entry name" value="P-loop containing nucleotide triphosphate hydrolases"/>
    <property type="match status" value="1"/>
</dbReference>
<evidence type="ECO:0000313" key="13">
    <source>
        <dbReference type="Proteomes" id="UP000712281"/>
    </source>
</evidence>
<dbReference type="InterPro" id="IPR036390">
    <property type="entry name" value="WH_DNA-bd_sf"/>
</dbReference>
<evidence type="ECO:0000259" key="8">
    <source>
        <dbReference type="Pfam" id="PF00931"/>
    </source>
</evidence>
<dbReference type="GO" id="GO:0061809">
    <property type="term" value="F:NAD+ nucleosidase activity, cyclic ADP-ribose generating"/>
    <property type="evidence" value="ECO:0007669"/>
    <property type="project" value="UniProtKB-EC"/>
</dbReference>
<name>A0A8S9J7S6_BRACR</name>
<feature type="domain" description="C-JID" evidence="9">
    <location>
        <begin position="1355"/>
        <end position="1410"/>
    </location>
</feature>
<dbReference type="InterPro" id="IPR055414">
    <property type="entry name" value="LRR_R13L4/SHOC2-like"/>
</dbReference>
<dbReference type="InterPro" id="IPR011713">
    <property type="entry name" value="Leu-rich_rpt_3"/>
</dbReference>
<dbReference type="SUPFAM" id="SSF52058">
    <property type="entry name" value="L domain-like"/>
    <property type="match status" value="2"/>
</dbReference>